<name>A0A849SQX0_UNCEI</name>
<comment type="caution">
    <text evidence="3">The sequence shown here is derived from an EMBL/GenBank/DDBJ whole genome shotgun (WGS) entry which is preliminary data.</text>
</comment>
<dbReference type="EMBL" id="JABFRW010000164">
    <property type="protein sequence ID" value="NOT35024.1"/>
    <property type="molecule type" value="Genomic_DNA"/>
</dbReference>
<dbReference type="InterPro" id="IPR006311">
    <property type="entry name" value="TAT_signal"/>
</dbReference>
<feature type="transmembrane region" description="Helical" evidence="1">
    <location>
        <begin position="273"/>
        <end position="296"/>
    </location>
</feature>
<dbReference type="PROSITE" id="PS51318">
    <property type="entry name" value="TAT"/>
    <property type="match status" value="1"/>
</dbReference>
<dbReference type="InterPro" id="IPR025645">
    <property type="entry name" value="DUF4349"/>
</dbReference>
<evidence type="ECO:0000256" key="1">
    <source>
        <dbReference type="SAM" id="Phobius"/>
    </source>
</evidence>
<keyword evidence="1" id="KW-0812">Transmembrane</keyword>
<dbReference type="AlphaFoldDB" id="A0A849SQX0"/>
<keyword evidence="1" id="KW-0472">Membrane</keyword>
<evidence type="ECO:0000259" key="2">
    <source>
        <dbReference type="Pfam" id="PF14257"/>
    </source>
</evidence>
<organism evidence="3 4">
    <name type="scientific">Eiseniibacteriota bacterium</name>
    <dbReference type="NCBI Taxonomy" id="2212470"/>
    <lineage>
        <taxon>Bacteria</taxon>
        <taxon>Candidatus Eiseniibacteriota</taxon>
    </lineage>
</organism>
<evidence type="ECO:0000313" key="4">
    <source>
        <dbReference type="Proteomes" id="UP000580839"/>
    </source>
</evidence>
<reference evidence="3 4" key="1">
    <citation type="submission" date="2020-04" db="EMBL/GenBank/DDBJ databases">
        <title>Metagenomic profiling of ammonia- and methane-oxidizing microorganisms in a Dutch drinking water treatment plant.</title>
        <authorList>
            <person name="Poghosyan L."/>
            <person name="Leucker S."/>
        </authorList>
    </citation>
    <scope>NUCLEOTIDE SEQUENCE [LARGE SCALE GENOMIC DNA]</scope>
    <source>
        <strain evidence="3">S-RSF-IL-03</strain>
    </source>
</reference>
<dbReference type="Proteomes" id="UP000580839">
    <property type="component" value="Unassembled WGS sequence"/>
</dbReference>
<dbReference type="Pfam" id="PF14257">
    <property type="entry name" value="DUF4349"/>
    <property type="match status" value="1"/>
</dbReference>
<protein>
    <submittedName>
        <fullName evidence="3">DUF4349 domain-containing protein</fullName>
    </submittedName>
</protein>
<feature type="domain" description="DUF4349" evidence="2">
    <location>
        <begin position="79"/>
        <end position="296"/>
    </location>
</feature>
<proteinExistence type="predicted"/>
<accession>A0A849SQX0</accession>
<keyword evidence="1" id="KW-1133">Transmembrane helix</keyword>
<gene>
    <name evidence="3" type="ORF">HOP12_12790</name>
</gene>
<evidence type="ECO:0000313" key="3">
    <source>
        <dbReference type="EMBL" id="NOT35024.1"/>
    </source>
</evidence>
<sequence length="313" mass="33048">MSVALPLPPRRGIVLSRRTLLPLVALLAALLLAAGCAGDRAAAPVAEEALSRSTAMDAVANQVMGGAASASPVSLAVGRRLIRSADLTLVVANLDSTRAEVERLAAAMQGFVAAANVGRQNGLPFGSLTLRVPVARLDALVAQLRGLALRVERESQSTQDVTDPFVELEAHLRTLRATEVELRNLLAESRGRGHKVADVMAIHRELTGIRTQIEQIQGQLQSLGQLAELATVQLALIPDPAIRPLAKESWRPFVTARASFGTLLAALRTLADLGIWAAVVLAPLALLIGLPLWLIVRGSRKRAPRVAGPAPTA</sequence>